<organism evidence="2 3">
    <name type="scientific">Aeromonas hydrophila</name>
    <dbReference type="NCBI Taxonomy" id="644"/>
    <lineage>
        <taxon>Bacteria</taxon>
        <taxon>Pseudomonadati</taxon>
        <taxon>Pseudomonadota</taxon>
        <taxon>Gammaproteobacteria</taxon>
        <taxon>Aeromonadales</taxon>
        <taxon>Aeromonadaceae</taxon>
        <taxon>Aeromonas</taxon>
    </lineage>
</organism>
<gene>
    <name evidence="2" type="ORF">JAJ28_004371</name>
</gene>
<sequence>MIIKQKFVMLTALSTLMLSTSALATYRVDVQCLDRVMLTDVHAGYIKSASGGPDAGNAVVISWEKNYEQGSTSFHVFKNLNDYPGRGMFEMALLALDRGLPVSAWGNDSQCSGGIHQLKIIRSVNP</sequence>
<evidence type="ECO:0000313" key="2">
    <source>
        <dbReference type="EMBL" id="HAT6346557.1"/>
    </source>
</evidence>
<dbReference type="AlphaFoldDB" id="A0AAD3UE80"/>
<feature type="signal peptide" evidence="1">
    <location>
        <begin position="1"/>
        <end position="24"/>
    </location>
</feature>
<dbReference type="EMBL" id="DACTUL010000059">
    <property type="protein sequence ID" value="HAT6346557.1"/>
    <property type="molecule type" value="Genomic_DNA"/>
</dbReference>
<accession>A0AAD3UE80</accession>
<reference evidence="2" key="1">
    <citation type="journal article" date="2018" name="Genome Biol.">
        <title>SKESA: strategic k-mer extension for scrupulous assemblies.</title>
        <authorList>
            <person name="Souvorov A."/>
            <person name="Agarwala R."/>
            <person name="Lipman D.J."/>
        </authorList>
    </citation>
    <scope>NUCLEOTIDE SEQUENCE</scope>
    <source>
        <strain evidence="2">OLC2673_Aeromonas</strain>
    </source>
</reference>
<dbReference type="Proteomes" id="UP000859505">
    <property type="component" value="Unassembled WGS sequence"/>
</dbReference>
<reference evidence="2" key="2">
    <citation type="submission" date="2020-01" db="EMBL/GenBank/DDBJ databases">
        <authorList>
            <consortium name="NCBI Pathogen Detection Project"/>
        </authorList>
    </citation>
    <scope>NUCLEOTIDE SEQUENCE</scope>
    <source>
        <strain evidence="2">OLC2673_Aeromonas</strain>
    </source>
</reference>
<name>A0AAD3UE80_AERHY</name>
<protein>
    <submittedName>
        <fullName evidence="2">Uncharacterized protein</fullName>
    </submittedName>
</protein>
<keyword evidence="1" id="KW-0732">Signal</keyword>
<evidence type="ECO:0000256" key="1">
    <source>
        <dbReference type="SAM" id="SignalP"/>
    </source>
</evidence>
<evidence type="ECO:0000313" key="3">
    <source>
        <dbReference type="Proteomes" id="UP000859505"/>
    </source>
</evidence>
<feature type="chain" id="PRO_5042081639" evidence="1">
    <location>
        <begin position="25"/>
        <end position="126"/>
    </location>
</feature>
<proteinExistence type="predicted"/>
<dbReference type="RefSeq" id="WP_408792019.1">
    <property type="nucleotide sequence ID" value="NZ_JBGWTT010000018.1"/>
</dbReference>
<comment type="caution">
    <text evidence="2">The sequence shown here is derived from an EMBL/GenBank/DDBJ whole genome shotgun (WGS) entry which is preliminary data.</text>
</comment>